<name>A0AC35U9P0_9BILA</name>
<reference evidence="2" key="1">
    <citation type="submission" date="2016-11" db="UniProtKB">
        <authorList>
            <consortium name="WormBaseParasite"/>
        </authorList>
    </citation>
    <scope>IDENTIFICATION</scope>
    <source>
        <strain evidence="2">KR3021</strain>
    </source>
</reference>
<sequence>MVASNNASLPANFEYKLMRKRVIINREGNEGLGIIVSGGTDKQYIRGNSSCFVSSIREKSPAFDVLNVGDLIYTINGNSLKKLSHAESLRLFVNLKPGTVTLEISEHAADIIKNHPNHLNPASPTNLSAQSFRRKRHSTTSSESMAALIVNSASDSFNSKCYSSSILPDEEEVYEGMTSYGEKNEVTYTPYSRHRFISSSSSIYGKGPIKYPTGTEYFEDDEDDLMERASTVSHAPSIRSDYPVDEMMVMETPRRRIYSCGDMAEEEAVFYSECVLLTVGVTTAALAGYVAYRYFSK</sequence>
<dbReference type="Proteomes" id="UP000095286">
    <property type="component" value="Unplaced"/>
</dbReference>
<proteinExistence type="predicted"/>
<dbReference type="WBParaSite" id="RSKR_0000934300.1">
    <property type="protein sequence ID" value="RSKR_0000934300.1"/>
    <property type="gene ID" value="RSKR_0000934300"/>
</dbReference>
<accession>A0AC35U9P0</accession>
<evidence type="ECO:0000313" key="1">
    <source>
        <dbReference type="Proteomes" id="UP000095286"/>
    </source>
</evidence>
<protein>
    <submittedName>
        <fullName evidence="2">PDZ domain-containing protein</fullName>
    </submittedName>
</protein>
<organism evidence="1 2">
    <name type="scientific">Rhabditophanes sp. KR3021</name>
    <dbReference type="NCBI Taxonomy" id="114890"/>
    <lineage>
        <taxon>Eukaryota</taxon>
        <taxon>Metazoa</taxon>
        <taxon>Ecdysozoa</taxon>
        <taxon>Nematoda</taxon>
        <taxon>Chromadorea</taxon>
        <taxon>Rhabditida</taxon>
        <taxon>Tylenchina</taxon>
        <taxon>Panagrolaimomorpha</taxon>
        <taxon>Strongyloidoidea</taxon>
        <taxon>Alloionematidae</taxon>
        <taxon>Rhabditophanes</taxon>
    </lineage>
</organism>
<evidence type="ECO:0000313" key="2">
    <source>
        <dbReference type="WBParaSite" id="RSKR_0000934300.1"/>
    </source>
</evidence>